<proteinExistence type="predicted"/>
<keyword evidence="2" id="KW-1185">Reference proteome</keyword>
<name>A0ABQ9JB76_9CUCU</name>
<accession>A0ABQ9JB76</accession>
<reference evidence="1" key="1">
    <citation type="journal article" date="2023" name="Insect Mol. Biol.">
        <title>Genome sequencing provides insights into the evolution of gene families encoding plant cell wall-degrading enzymes in longhorned beetles.</title>
        <authorList>
            <person name="Shin N.R."/>
            <person name="Okamura Y."/>
            <person name="Kirsch R."/>
            <person name="Pauchet Y."/>
        </authorList>
    </citation>
    <scope>NUCLEOTIDE SEQUENCE</scope>
    <source>
        <strain evidence="1">MMC_N1</strain>
    </source>
</reference>
<comment type="caution">
    <text evidence="1">The sequence shown here is derived from an EMBL/GenBank/DDBJ whole genome shotgun (WGS) entry which is preliminary data.</text>
</comment>
<evidence type="ECO:0000313" key="2">
    <source>
        <dbReference type="Proteomes" id="UP001162164"/>
    </source>
</evidence>
<dbReference type="Proteomes" id="UP001162164">
    <property type="component" value="Unassembled WGS sequence"/>
</dbReference>
<organism evidence="1 2">
    <name type="scientific">Molorchus minor</name>
    <dbReference type="NCBI Taxonomy" id="1323400"/>
    <lineage>
        <taxon>Eukaryota</taxon>
        <taxon>Metazoa</taxon>
        <taxon>Ecdysozoa</taxon>
        <taxon>Arthropoda</taxon>
        <taxon>Hexapoda</taxon>
        <taxon>Insecta</taxon>
        <taxon>Pterygota</taxon>
        <taxon>Neoptera</taxon>
        <taxon>Endopterygota</taxon>
        <taxon>Coleoptera</taxon>
        <taxon>Polyphaga</taxon>
        <taxon>Cucujiformia</taxon>
        <taxon>Chrysomeloidea</taxon>
        <taxon>Cerambycidae</taxon>
        <taxon>Lamiinae</taxon>
        <taxon>Monochamini</taxon>
        <taxon>Molorchus</taxon>
    </lineage>
</organism>
<protein>
    <submittedName>
        <fullName evidence="1">Uncharacterized protein</fullName>
    </submittedName>
</protein>
<dbReference type="EMBL" id="JAPWTJ010000822">
    <property type="protein sequence ID" value="KAJ8975445.1"/>
    <property type="molecule type" value="Genomic_DNA"/>
</dbReference>
<gene>
    <name evidence="1" type="ORF">NQ317_000692</name>
</gene>
<evidence type="ECO:0000313" key="1">
    <source>
        <dbReference type="EMBL" id="KAJ8975445.1"/>
    </source>
</evidence>
<sequence length="81" mass="9591">MDDPPIVDIDDFEAEWEDNFTDEIDRVENDIYSSVNAEELPAEEDQPKPEHLEVLLRSFGHQSFRPIQWKNHKFDNHQPKG</sequence>